<feature type="transmembrane region" description="Helical" evidence="3">
    <location>
        <begin position="60"/>
        <end position="81"/>
    </location>
</feature>
<comment type="subcellular location">
    <subcellularLocation>
        <location evidence="1">Membrane</location>
        <topology evidence="1">Multi-pass membrane protein</topology>
    </subcellularLocation>
</comment>
<sequence>MSEKSMQSSRSLEKTDKAERPTDDLTVDLPATNQQLPTKEFIFIPIPIYLRYSPAKPFKFSYATTVLYAFTTMIIVANIYYCQPLLIEMSQSFGVSYERVSRIPTFLQAGYAVGLLLICPLGDIVRRRQLILSLVLVTLLLTIGLAVTTDVVIFETLSSLMGLLNVAAQILVPLVAEIAPPDQRAFAFSIVLTGLMFGILVARVIAGIIGQFIMWRIVYYTAFGAQCLAFLCLYFILPDYPAKNNDLPYWKIHWSMAKLAVTEPVAVQVILVNLGASACFAYFWVTLTFLLGGSPYNYSTLEIGLFGFIGMAGVAGGPLSGRLIDRIHPWHALLFATTLLLFFQAVQTVAGGIHISAVIVACFGLDFLQQVQNVGLVIMIFSISKTAISRLNAIYMISFYVGQMIGTAVGTKLFVQYGWRAAAIFGMAMYVMQIIALLLRGPHCRQYTWFGYEGGLSFKKVIETTTTTESVEASITVEMKA</sequence>
<feature type="transmembrane region" description="Helical" evidence="3">
    <location>
        <begin position="101"/>
        <end position="118"/>
    </location>
</feature>
<dbReference type="InterPro" id="IPR020846">
    <property type="entry name" value="MFS_dom"/>
</dbReference>
<feature type="domain" description="Major facilitator superfamily (MFS) profile" evidence="4">
    <location>
        <begin position="57"/>
        <end position="445"/>
    </location>
</feature>
<feature type="transmembrane region" description="Helical" evidence="3">
    <location>
        <begin position="303"/>
        <end position="320"/>
    </location>
</feature>
<evidence type="ECO:0000313" key="5">
    <source>
        <dbReference type="EMBL" id="CAA7266063.1"/>
    </source>
</evidence>
<feature type="region of interest" description="Disordered" evidence="2">
    <location>
        <begin position="1"/>
        <end position="29"/>
    </location>
</feature>
<proteinExistence type="predicted"/>
<dbReference type="PANTHER" id="PTHR42910:SF1">
    <property type="entry name" value="MAJOR FACILITATOR SUPERFAMILY (MFS) PROFILE DOMAIN-CONTAINING PROTEIN"/>
    <property type="match status" value="1"/>
</dbReference>
<feature type="transmembrane region" description="Helical" evidence="3">
    <location>
        <begin position="421"/>
        <end position="439"/>
    </location>
</feature>
<evidence type="ECO:0000256" key="1">
    <source>
        <dbReference type="ARBA" id="ARBA00004141"/>
    </source>
</evidence>
<evidence type="ECO:0000256" key="3">
    <source>
        <dbReference type="SAM" id="Phobius"/>
    </source>
</evidence>
<dbReference type="EMBL" id="CACVBS010000052">
    <property type="protein sequence ID" value="CAA7266063.1"/>
    <property type="molecule type" value="Genomic_DNA"/>
</dbReference>
<dbReference type="Proteomes" id="UP000467700">
    <property type="component" value="Unassembled WGS sequence"/>
</dbReference>
<evidence type="ECO:0000256" key="2">
    <source>
        <dbReference type="SAM" id="MobiDB-lite"/>
    </source>
</evidence>
<keyword evidence="3" id="KW-0472">Membrane</keyword>
<feature type="transmembrane region" description="Helical" evidence="3">
    <location>
        <begin position="217"/>
        <end position="237"/>
    </location>
</feature>
<dbReference type="InterPro" id="IPR011701">
    <property type="entry name" value="MFS"/>
</dbReference>
<evidence type="ECO:0000313" key="6">
    <source>
        <dbReference type="Proteomes" id="UP000467700"/>
    </source>
</evidence>
<comment type="caution">
    <text evidence="5">The sequence shown here is derived from an EMBL/GenBank/DDBJ whole genome shotgun (WGS) entry which is preliminary data.</text>
</comment>
<organism evidence="5 6">
    <name type="scientific">Cyclocybe aegerita</name>
    <name type="common">Black poplar mushroom</name>
    <name type="synonym">Agrocybe aegerita</name>
    <dbReference type="NCBI Taxonomy" id="1973307"/>
    <lineage>
        <taxon>Eukaryota</taxon>
        <taxon>Fungi</taxon>
        <taxon>Dikarya</taxon>
        <taxon>Basidiomycota</taxon>
        <taxon>Agaricomycotina</taxon>
        <taxon>Agaricomycetes</taxon>
        <taxon>Agaricomycetidae</taxon>
        <taxon>Agaricales</taxon>
        <taxon>Agaricineae</taxon>
        <taxon>Bolbitiaceae</taxon>
        <taxon>Cyclocybe</taxon>
    </lineage>
</organism>
<dbReference type="SUPFAM" id="SSF103473">
    <property type="entry name" value="MFS general substrate transporter"/>
    <property type="match status" value="1"/>
</dbReference>
<dbReference type="GO" id="GO:0016020">
    <property type="term" value="C:membrane"/>
    <property type="evidence" value="ECO:0007669"/>
    <property type="project" value="UniProtKB-SubCell"/>
</dbReference>
<keyword evidence="6" id="KW-1185">Reference proteome</keyword>
<feature type="transmembrane region" description="Helical" evidence="3">
    <location>
        <begin position="186"/>
        <end position="211"/>
    </location>
</feature>
<dbReference type="CDD" id="cd17324">
    <property type="entry name" value="MFS_NepI_like"/>
    <property type="match status" value="1"/>
</dbReference>
<dbReference type="InterPro" id="IPR036259">
    <property type="entry name" value="MFS_trans_sf"/>
</dbReference>
<dbReference type="Pfam" id="PF07690">
    <property type="entry name" value="MFS_1"/>
    <property type="match status" value="1"/>
</dbReference>
<dbReference type="Gene3D" id="1.20.1250.20">
    <property type="entry name" value="MFS general substrate transporter like domains"/>
    <property type="match status" value="1"/>
</dbReference>
<dbReference type="PROSITE" id="PS50850">
    <property type="entry name" value="MFS"/>
    <property type="match status" value="1"/>
</dbReference>
<dbReference type="PANTHER" id="PTHR42910">
    <property type="entry name" value="TRANSPORTER SCO4007-RELATED"/>
    <property type="match status" value="1"/>
</dbReference>
<protein>
    <recommendedName>
        <fullName evidence="4">Major facilitator superfamily (MFS) profile domain-containing protein</fullName>
    </recommendedName>
</protein>
<dbReference type="GO" id="GO:0022857">
    <property type="term" value="F:transmembrane transporter activity"/>
    <property type="evidence" value="ECO:0007669"/>
    <property type="project" value="InterPro"/>
</dbReference>
<dbReference type="AlphaFoldDB" id="A0A8S0XMB5"/>
<feature type="compositionally biased region" description="Basic and acidic residues" evidence="2">
    <location>
        <begin position="11"/>
        <end position="23"/>
    </location>
</feature>
<keyword evidence="3" id="KW-0812">Transmembrane</keyword>
<dbReference type="OrthoDB" id="2105912at2759"/>
<feature type="transmembrane region" description="Helical" evidence="3">
    <location>
        <begin position="265"/>
        <end position="291"/>
    </location>
</feature>
<keyword evidence="3" id="KW-1133">Transmembrane helix</keyword>
<accession>A0A8S0XMB5</accession>
<evidence type="ECO:0000259" key="4">
    <source>
        <dbReference type="PROSITE" id="PS50850"/>
    </source>
</evidence>
<feature type="compositionally biased region" description="Polar residues" evidence="2">
    <location>
        <begin position="1"/>
        <end position="10"/>
    </location>
</feature>
<feature type="transmembrane region" description="Helical" evidence="3">
    <location>
        <begin position="130"/>
        <end position="154"/>
    </location>
</feature>
<reference evidence="5 6" key="1">
    <citation type="submission" date="2020-01" db="EMBL/GenBank/DDBJ databases">
        <authorList>
            <person name="Gupta K D."/>
        </authorList>
    </citation>
    <scope>NUCLEOTIDE SEQUENCE [LARGE SCALE GENOMIC DNA]</scope>
</reference>
<name>A0A8S0XMB5_CYCAE</name>
<gene>
    <name evidence="5" type="ORF">AAE3_LOCUS8370</name>
</gene>